<dbReference type="InterPro" id="IPR001915">
    <property type="entry name" value="Peptidase_M48"/>
</dbReference>
<feature type="transmembrane region" description="Helical" evidence="7">
    <location>
        <begin position="316"/>
        <end position="336"/>
    </location>
</feature>
<feature type="transmembrane region" description="Helical" evidence="7">
    <location>
        <begin position="6"/>
        <end position="24"/>
    </location>
</feature>
<name>A0ABU3B6R8_9GAMM</name>
<evidence type="ECO:0000256" key="2">
    <source>
        <dbReference type="ARBA" id="ARBA00022723"/>
    </source>
</evidence>
<gene>
    <name evidence="10" type="ORF">RM531_06640</name>
</gene>
<evidence type="ECO:0000313" key="11">
    <source>
        <dbReference type="Proteomes" id="UP001259982"/>
    </source>
</evidence>
<comment type="similarity">
    <text evidence="6">Belongs to the peptidase M48 family.</text>
</comment>
<evidence type="ECO:0000259" key="8">
    <source>
        <dbReference type="Pfam" id="PF01435"/>
    </source>
</evidence>
<feature type="domain" description="CAAX prenyl protease 1 N-terminal" evidence="9">
    <location>
        <begin position="27"/>
        <end position="199"/>
    </location>
</feature>
<keyword evidence="3 6" id="KW-0378">Hydrolase</keyword>
<accession>A0ABU3B6R8</accession>
<dbReference type="Gene3D" id="3.30.2010.10">
    <property type="entry name" value="Metalloproteases ('zincins'), catalytic domain"/>
    <property type="match status" value="1"/>
</dbReference>
<feature type="transmembrane region" description="Helical" evidence="7">
    <location>
        <begin position="69"/>
        <end position="88"/>
    </location>
</feature>
<dbReference type="RefSeq" id="WP_311658211.1">
    <property type="nucleotide sequence ID" value="NZ_JAVRHY010000004.1"/>
</dbReference>
<proteinExistence type="inferred from homology"/>
<dbReference type="EMBL" id="JAVRHY010000004">
    <property type="protein sequence ID" value="MDT0618145.1"/>
    <property type="molecule type" value="Genomic_DNA"/>
</dbReference>
<sequence>MASTISLLVMIWVLLGWAVQAYLARRQARFLATARVPAMFADSVAPHQHARACAYGRARLLTRLADSGWTLLLAVVWTLGGGLAALAALMPAGWVGQVLLLAAFAGIHECLRVPPRLIQVFVVDTRFGFNRMTPLLFARDALIKAALAAALLAGGGLALLVPVMLMGPPGWGLSALAAVLAGGFLLWAQPRLIAPLFNRFEALEQGPLRERLEAMIERCGARAESMFVMDGSRRSALANAYFAGFGRAKRVVLFDTLIRELDDDEIEAVLAHELGHDREGHIRRHYARLGGLLMVGIVGLGAAGEWGWLGELGVPAMAGAWLAAGYLLLPLIAWPLQPWLAACLRRYEFEADAFAVRHADAGALVSALHKLLTRNAAALAADPLYAAFHASHPPPDQRLAALQQGSS</sequence>
<dbReference type="CDD" id="cd07343">
    <property type="entry name" value="M48A_Zmpste24p_like"/>
    <property type="match status" value="1"/>
</dbReference>
<keyword evidence="7" id="KW-1133">Transmembrane helix</keyword>
<evidence type="ECO:0000256" key="5">
    <source>
        <dbReference type="ARBA" id="ARBA00023049"/>
    </source>
</evidence>
<comment type="caution">
    <text evidence="10">The sequence shown here is derived from an EMBL/GenBank/DDBJ whole genome shotgun (WGS) entry which is preliminary data.</text>
</comment>
<keyword evidence="4 6" id="KW-0862">Zinc</keyword>
<dbReference type="Pfam" id="PF16491">
    <property type="entry name" value="Peptidase_M48_N"/>
    <property type="match status" value="1"/>
</dbReference>
<evidence type="ECO:0000256" key="3">
    <source>
        <dbReference type="ARBA" id="ARBA00022801"/>
    </source>
</evidence>
<organism evidence="10 11">
    <name type="scientific">Spectribacter acetivorans</name>
    <dbReference type="NCBI Taxonomy" id="3075603"/>
    <lineage>
        <taxon>Bacteria</taxon>
        <taxon>Pseudomonadati</taxon>
        <taxon>Pseudomonadota</taxon>
        <taxon>Gammaproteobacteria</taxon>
        <taxon>Salinisphaerales</taxon>
        <taxon>Salinisphaeraceae</taxon>
        <taxon>Spectribacter</taxon>
    </lineage>
</organism>
<evidence type="ECO:0000313" key="10">
    <source>
        <dbReference type="EMBL" id="MDT0618145.1"/>
    </source>
</evidence>
<protein>
    <submittedName>
        <fullName evidence="10">M48 family metallopeptidase</fullName>
    </submittedName>
</protein>
<keyword evidence="7" id="KW-0472">Membrane</keyword>
<keyword evidence="1 6" id="KW-0645">Protease</keyword>
<evidence type="ECO:0000256" key="6">
    <source>
        <dbReference type="RuleBase" id="RU003983"/>
    </source>
</evidence>
<keyword evidence="7" id="KW-0812">Transmembrane</keyword>
<keyword evidence="11" id="KW-1185">Reference proteome</keyword>
<feature type="transmembrane region" description="Helical" evidence="7">
    <location>
        <begin position="171"/>
        <end position="188"/>
    </location>
</feature>
<evidence type="ECO:0000259" key="9">
    <source>
        <dbReference type="Pfam" id="PF16491"/>
    </source>
</evidence>
<feature type="domain" description="Peptidase M48" evidence="8">
    <location>
        <begin position="203"/>
        <end position="404"/>
    </location>
</feature>
<dbReference type="Pfam" id="PF01435">
    <property type="entry name" value="Peptidase_M48"/>
    <property type="match status" value="1"/>
</dbReference>
<dbReference type="InterPro" id="IPR032456">
    <property type="entry name" value="Peptidase_M48_N"/>
</dbReference>
<reference evidence="10 11" key="1">
    <citation type="submission" date="2023-09" db="EMBL/GenBank/DDBJ databases">
        <authorList>
            <person name="Rey-Velasco X."/>
        </authorList>
    </citation>
    <scope>NUCLEOTIDE SEQUENCE [LARGE SCALE GENOMIC DNA]</scope>
    <source>
        <strain evidence="10 11">P385</strain>
    </source>
</reference>
<evidence type="ECO:0000256" key="7">
    <source>
        <dbReference type="SAM" id="Phobius"/>
    </source>
</evidence>
<evidence type="ECO:0000256" key="1">
    <source>
        <dbReference type="ARBA" id="ARBA00022670"/>
    </source>
</evidence>
<dbReference type="PANTHER" id="PTHR10120">
    <property type="entry name" value="CAAX PRENYL PROTEASE 1"/>
    <property type="match status" value="1"/>
</dbReference>
<dbReference type="InterPro" id="IPR027057">
    <property type="entry name" value="CAXX_Prtase_1"/>
</dbReference>
<dbReference type="Proteomes" id="UP001259982">
    <property type="component" value="Unassembled WGS sequence"/>
</dbReference>
<evidence type="ECO:0000256" key="4">
    <source>
        <dbReference type="ARBA" id="ARBA00022833"/>
    </source>
</evidence>
<keyword evidence="2" id="KW-0479">Metal-binding</keyword>
<feature type="transmembrane region" description="Helical" evidence="7">
    <location>
        <begin position="141"/>
        <end position="165"/>
    </location>
</feature>
<feature type="transmembrane region" description="Helical" evidence="7">
    <location>
        <begin position="286"/>
        <end position="304"/>
    </location>
</feature>
<keyword evidence="5 6" id="KW-0482">Metalloprotease</keyword>
<feature type="transmembrane region" description="Helical" evidence="7">
    <location>
        <begin position="94"/>
        <end position="111"/>
    </location>
</feature>
<comment type="cofactor">
    <cofactor evidence="6">
        <name>Zn(2+)</name>
        <dbReference type="ChEBI" id="CHEBI:29105"/>
    </cofactor>
    <text evidence="6">Binds 1 zinc ion per subunit.</text>
</comment>